<dbReference type="InterPro" id="IPR013783">
    <property type="entry name" value="Ig-like_fold"/>
</dbReference>
<dbReference type="PANTHER" id="PTHR13817">
    <property type="entry name" value="TITIN"/>
    <property type="match status" value="1"/>
</dbReference>
<feature type="domain" description="Fibronectin type-III" evidence="5">
    <location>
        <begin position="440"/>
        <end position="552"/>
    </location>
</feature>
<dbReference type="InterPro" id="IPR003598">
    <property type="entry name" value="Ig_sub2"/>
</dbReference>
<keyword evidence="1" id="KW-0677">Repeat</keyword>
<dbReference type="SMART" id="SM00060">
    <property type="entry name" value="FN3"/>
    <property type="match status" value="2"/>
</dbReference>
<accession>A0ABD0J1U7</accession>
<dbReference type="CDD" id="cd00063">
    <property type="entry name" value="FN3"/>
    <property type="match status" value="1"/>
</dbReference>
<dbReference type="PROSITE" id="PS50853">
    <property type="entry name" value="FN3"/>
    <property type="match status" value="1"/>
</dbReference>
<dbReference type="InterPro" id="IPR003599">
    <property type="entry name" value="Ig_sub"/>
</dbReference>
<gene>
    <name evidence="6" type="ORF">BaRGS_00040125</name>
</gene>
<organism evidence="6 7">
    <name type="scientific">Batillaria attramentaria</name>
    <dbReference type="NCBI Taxonomy" id="370345"/>
    <lineage>
        <taxon>Eukaryota</taxon>
        <taxon>Metazoa</taxon>
        <taxon>Spiralia</taxon>
        <taxon>Lophotrochozoa</taxon>
        <taxon>Mollusca</taxon>
        <taxon>Gastropoda</taxon>
        <taxon>Caenogastropoda</taxon>
        <taxon>Sorbeoconcha</taxon>
        <taxon>Cerithioidea</taxon>
        <taxon>Batillariidae</taxon>
        <taxon>Batillaria</taxon>
    </lineage>
</organism>
<evidence type="ECO:0000256" key="1">
    <source>
        <dbReference type="ARBA" id="ARBA00022737"/>
    </source>
</evidence>
<keyword evidence="7" id="KW-1185">Reference proteome</keyword>
<dbReference type="SMART" id="SM00408">
    <property type="entry name" value="IGc2"/>
    <property type="match status" value="2"/>
</dbReference>
<dbReference type="PROSITE" id="PS50835">
    <property type="entry name" value="IG_LIKE"/>
    <property type="match status" value="2"/>
</dbReference>
<dbReference type="SUPFAM" id="SSF49265">
    <property type="entry name" value="Fibronectin type III"/>
    <property type="match status" value="1"/>
</dbReference>
<evidence type="ECO:0000259" key="4">
    <source>
        <dbReference type="PROSITE" id="PS50835"/>
    </source>
</evidence>
<dbReference type="Gene3D" id="2.60.40.10">
    <property type="entry name" value="Immunoglobulins"/>
    <property type="match status" value="4"/>
</dbReference>
<dbReference type="SMART" id="SM00409">
    <property type="entry name" value="IG"/>
    <property type="match status" value="2"/>
</dbReference>
<dbReference type="InterPro" id="IPR036116">
    <property type="entry name" value="FN3_sf"/>
</dbReference>
<dbReference type="InterPro" id="IPR003961">
    <property type="entry name" value="FN3_dom"/>
</dbReference>
<dbReference type="EMBL" id="JACVVK020000763">
    <property type="protein sequence ID" value="KAK7448167.1"/>
    <property type="molecule type" value="Genomic_DNA"/>
</dbReference>
<dbReference type="Pfam" id="PF13927">
    <property type="entry name" value="Ig_3"/>
    <property type="match status" value="1"/>
</dbReference>
<keyword evidence="3" id="KW-0732">Signal</keyword>
<feature type="compositionally biased region" description="Polar residues" evidence="2">
    <location>
        <begin position="564"/>
        <end position="573"/>
    </location>
</feature>
<dbReference type="CDD" id="cd00096">
    <property type="entry name" value="Ig"/>
    <property type="match status" value="1"/>
</dbReference>
<dbReference type="InterPro" id="IPR036179">
    <property type="entry name" value="Ig-like_dom_sf"/>
</dbReference>
<sequence length="610" mass="66785">MHLMIRKNIIFLLSSLCDSTFSPYAMWAGQLERTAYALEGAVGLLQCPDFVYGSSGKVTWSKQALEITKLGPRLSVNPRSGALRIHRAQFQDSGRYTCTVRENNVTKTRDTILSVVSYPKITLVQNASVPRGSEATLLCKVESTPASIITWKRHDVPLEQAAVSTYTRLVILPPCHFTNAPYPGQRLALQEEEIPGAVAHTSASEGIPSVTVSELRFRSVQPAQAGLYLCLAANTPGTARATLALHVTYAPVAVVTVPRVVAWSGHVPPMNIKFKANPSPRISCNHSNQNAIASDFWDLTVEPIDEEVVNVTITVLPEMTQQTVYGTFTCTATNSAGEATAAVELIEGRLPSPPTVRVDSHRPTWIVLELRMPADMGLPSADRIIARYEDMTSTSEIVEFDKAVTPEASNTTQRWNLTGLVPGHEYRLTLQLSNSIASTVPDPVQFLSAPQGDQPRHYVLQWRPPTTYGANITGYTLRYRPVIVAASTDGLREIGVAGPESRVHVRKSVKQVVISSLKENTYYRLSMVAHSDLGASQPATFLFRTANNTDPSPPRHDSRDRTSIHYSRQTPQSPVVLEGEGALHNASPAHITSITHIIWTVLAAVVYTAR</sequence>
<protein>
    <submittedName>
        <fullName evidence="6">Uncharacterized protein</fullName>
    </submittedName>
</protein>
<proteinExistence type="predicted"/>
<reference evidence="6 7" key="1">
    <citation type="journal article" date="2023" name="Sci. Data">
        <title>Genome assembly of the Korean intertidal mud-creeper Batillaria attramentaria.</title>
        <authorList>
            <person name="Patra A.K."/>
            <person name="Ho P.T."/>
            <person name="Jun S."/>
            <person name="Lee S.J."/>
            <person name="Kim Y."/>
            <person name="Won Y.J."/>
        </authorList>
    </citation>
    <scope>NUCLEOTIDE SEQUENCE [LARGE SCALE GENOMIC DNA]</scope>
    <source>
        <strain evidence="6">Wonlab-2016</strain>
    </source>
</reference>
<dbReference type="InterPro" id="IPR050964">
    <property type="entry name" value="Striated_Muscle_Regulatory"/>
</dbReference>
<dbReference type="Proteomes" id="UP001519460">
    <property type="component" value="Unassembled WGS sequence"/>
</dbReference>
<evidence type="ECO:0000259" key="5">
    <source>
        <dbReference type="PROSITE" id="PS50853"/>
    </source>
</evidence>
<feature type="chain" id="PRO_5044854167" evidence="3">
    <location>
        <begin position="20"/>
        <end position="610"/>
    </location>
</feature>
<evidence type="ECO:0000256" key="2">
    <source>
        <dbReference type="SAM" id="MobiDB-lite"/>
    </source>
</evidence>
<feature type="signal peptide" evidence="3">
    <location>
        <begin position="1"/>
        <end position="19"/>
    </location>
</feature>
<dbReference type="PANTHER" id="PTHR13817:SF166">
    <property type="entry name" value="NEURONAL IGCAM-RELATED"/>
    <property type="match status" value="1"/>
</dbReference>
<dbReference type="SUPFAM" id="SSF48726">
    <property type="entry name" value="Immunoglobulin"/>
    <property type="match status" value="3"/>
</dbReference>
<dbReference type="InterPro" id="IPR007110">
    <property type="entry name" value="Ig-like_dom"/>
</dbReference>
<dbReference type="Pfam" id="PF00041">
    <property type="entry name" value="fn3"/>
    <property type="match status" value="1"/>
</dbReference>
<evidence type="ECO:0000256" key="3">
    <source>
        <dbReference type="SAM" id="SignalP"/>
    </source>
</evidence>
<name>A0ABD0J1U7_9CAEN</name>
<evidence type="ECO:0000313" key="6">
    <source>
        <dbReference type="EMBL" id="KAK7448167.1"/>
    </source>
</evidence>
<feature type="domain" description="Ig-like" evidence="4">
    <location>
        <begin position="23"/>
        <end position="114"/>
    </location>
</feature>
<feature type="domain" description="Ig-like" evidence="4">
    <location>
        <begin position="119"/>
        <end position="248"/>
    </location>
</feature>
<feature type="compositionally biased region" description="Basic and acidic residues" evidence="2">
    <location>
        <begin position="553"/>
        <end position="563"/>
    </location>
</feature>
<comment type="caution">
    <text evidence="6">The sequence shown here is derived from an EMBL/GenBank/DDBJ whole genome shotgun (WGS) entry which is preliminary data.</text>
</comment>
<dbReference type="AlphaFoldDB" id="A0ABD0J1U7"/>
<evidence type="ECO:0000313" key="7">
    <source>
        <dbReference type="Proteomes" id="UP001519460"/>
    </source>
</evidence>
<feature type="region of interest" description="Disordered" evidence="2">
    <location>
        <begin position="544"/>
        <end position="574"/>
    </location>
</feature>